<proteinExistence type="predicted"/>
<evidence type="ECO:0000313" key="2">
    <source>
        <dbReference type="EMBL" id="VDN36865.1"/>
    </source>
</evidence>
<keyword evidence="3" id="KW-1185">Reference proteome</keyword>
<accession>A0A3P7N3D6</accession>
<protein>
    <submittedName>
        <fullName evidence="2">Uncharacterized protein</fullName>
    </submittedName>
</protein>
<keyword evidence="1" id="KW-1133">Transmembrane helix</keyword>
<dbReference type="Proteomes" id="UP000281553">
    <property type="component" value="Unassembled WGS sequence"/>
</dbReference>
<keyword evidence="1" id="KW-0812">Transmembrane</keyword>
<feature type="transmembrane region" description="Helical" evidence="1">
    <location>
        <begin position="34"/>
        <end position="53"/>
    </location>
</feature>
<gene>
    <name evidence="2" type="ORF">DILT_LOCUS17157</name>
</gene>
<dbReference type="AlphaFoldDB" id="A0A3P7N3D6"/>
<name>A0A3P7N3D6_DIBLA</name>
<keyword evidence="1" id="KW-0472">Membrane</keyword>
<reference evidence="2 3" key="1">
    <citation type="submission" date="2018-11" db="EMBL/GenBank/DDBJ databases">
        <authorList>
            <consortium name="Pathogen Informatics"/>
        </authorList>
    </citation>
    <scope>NUCLEOTIDE SEQUENCE [LARGE SCALE GENOMIC DNA]</scope>
</reference>
<sequence>MILTHLPRQYLFIAAGATLPSSSSSFSSLSFYPYSLLLLIIIILIGITIIIGCNDTSNATTYDLPTTAFSQQRRRQQGHDHYRKHK</sequence>
<evidence type="ECO:0000256" key="1">
    <source>
        <dbReference type="SAM" id="Phobius"/>
    </source>
</evidence>
<evidence type="ECO:0000313" key="3">
    <source>
        <dbReference type="Proteomes" id="UP000281553"/>
    </source>
</evidence>
<organism evidence="2 3">
    <name type="scientific">Dibothriocephalus latus</name>
    <name type="common">Fish tapeworm</name>
    <name type="synonym">Diphyllobothrium latum</name>
    <dbReference type="NCBI Taxonomy" id="60516"/>
    <lineage>
        <taxon>Eukaryota</taxon>
        <taxon>Metazoa</taxon>
        <taxon>Spiralia</taxon>
        <taxon>Lophotrochozoa</taxon>
        <taxon>Platyhelminthes</taxon>
        <taxon>Cestoda</taxon>
        <taxon>Eucestoda</taxon>
        <taxon>Diphyllobothriidea</taxon>
        <taxon>Diphyllobothriidae</taxon>
        <taxon>Dibothriocephalus</taxon>
    </lineage>
</organism>
<dbReference type="EMBL" id="UYRU01089722">
    <property type="protein sequence ID" value="VDN36865.1"/>
    <property type="molecule type" value="Genomic_DNA"/>
</dbReference>